<dbReference type="InterPro" id="IPR050625">
    <property type="entry name" value="ParA/MinD_ATPase"/>
</dbReference>
<dbReference type="GO" id="GO:0009898">
    <property type="term" value="C:cytoplasmic side of plasma membrane"/>
    <property type="evidence" value="ECO:0007669"/>
    <property type="project" value="TreeGrafter"/>
</dbReference>
<sequence length="260" mass="27875">MTQLMKVAVSGKGGSGKTTISGTLARACASKGYEVLAIDDDENPNLSLTVGVPREQSVPPVPNDLLERVELPSGETELELSKSPEEIIEQHGTEAPEGIQLLKMGEVDHAGSGCMCRAHSTAREVLSGVVETRDEVTVMDMVAGVEHLGRGTTKDVDTLLVVVEPYYKSLETGRRTRDLAAELGIPEVNVVANKVRDDDDRAAIEEFCDNNDLTITSVVPYDDAVRRADQEGTAPYDYDPSAPAVTAVENLADDLLSAHD</sequence>
<dbReference type="Gene3D" id="3.40.50.300">
    <property type="entry name" value="P-loop containing nucleotide triphosphate hydrolases"/>
    <property type="match status" value="1"/>
</dbReference>
<dbReference type="InterPro" id="IPR027417">
    <property type="entry name" value="P-loop_NTPase"/>
</dbReference>
<keyword evidence="1" id="KW-0547">Nucleotide-binding</keyword>
<dbReference type="GO" id="GO:0005829">
    <property type="term" value="C:cytosol"/>
    <property type="evidence" value="ECO:0007669"/>
    <property type="project" value="TreeGrafter"/>
</dbReference>
<keyword evidence="5" id="KW-1185">Reference proteome</keyword>
<dbReference type="Proteomes" id="UP000428325">
    <property type="component" value="Chromosome"/>
</dbReference>
<dbReference type="GO" id="GO:0051782">
    <property type="term" value="P:negative regulation of cell division"/>
    <property type="evidence" value="ECO:0007669"/>
    <property type="project" value="TreeGrafter"/>
</dbReference>
<protein>
    <submittedName>
        <fullName evidence="4">Cobyrinic acid a,c-diamide synthase</fullName>
    </submittedName>
</protein>
<dbReference type="AlphaFoldDB" id="A0A6B9FDC8"/>
<dbReference type="InterPro" id="IPR002586">
    <property type="entry name" value="CobQ/CobB/MinD/ParA_Nub-bd_dom"/>
</dbReference>
<evidence type="ECO:0000259" key="3">
    <source>
        <dbReference type="Pfam" id="PF01656"/>
    </source>
</evidence>
<accession>A0A6B9FDC8</accession>
<organism evidence="4 5">
    <name type="scientific">Haloplanus rallus</name>
    <dbReference type="NCBI Taxonomy" id="1816183"/>
    <lineage>
        <taxon>Archaea</taxon>
        <taxon>Methanobacteriati</taxon>
        <taxon>Methanobacteriota</taxon>
        <taxon>Stenosarchaea group</taxon>
        <taxon>Halobacteria</taxon>
        <taxon>Halobacteriales</taxon>
        <taxon>Haloferacaceae</taxon>
        <taxon>Haloplanus</taxon>
    </lineage>
</organism>
<evidence type="ECO:0000313" key="4">
    <source>
        <dbReference type="EMBL" id="QGX93959.1"/>
    </source>
</evidence>
<dbReference type="GO" id="GO:0005524">
    <property type="term" value="F:ATP binding"/>
    <property type="evidence" value="ECO:0007669"/>
    <property type="project" value="UniProtKB-KW"/>
</dbReference>
<dbReference type="GO" id="GO:0016887">
    <property type="term" value="F:ATP hydrolysis activity"/>
    <property type="evidence" value="ECO:0007669"/>
    <property type="project" value="TreeGrafter"/>
</dbReference>
<keyword evidence="2" id="KW-0067">ATP-binding</keyword>
<dbReference type="PANTHER" id="PTHR43384">
    <property type="entry name" value="SEPTUM SITE-DETERMINING PROTEIN MIND HOMOLOG, CHLOROPLASTIC-RELATED"/>
    <property type="match status" value="1"/>
</dbReference>
<dbReference type="PANTHER" id="PTHR43384:SF6">
    <property type="entry name" value="SEPTUM SITE-DETERMINING PROTEIN MIND HOMOLOG, CHLOROPLASTIC"/>
    <property type="match status" value="1"/>
</dbReference>
<gene>
    <name evidence="4" type="ORF">EI982_03775</name>
</gene>
<proteinExistence type="predicted"/>
<feature type="domain" description="CobQ/CobB/MinD/ParA nucleotide binding" evidence="3">
    <location>
        <begin position="7"/>
        <end position="233"/>
    </location>
</feature>
<evidence type="ECO:0000256" key="2">
    <source>
        <dbReference type="ARBA" id="ARBA00022840"/>
    </source>
</evidence>
<evidence type="ECO:0000256" key="1">
    <source>
        <dbReference type="ARBA" id="ARBA00022741"/>
    </source>
</evidence>
<dbReference type="EMBL" id="CP034345">
    <property type="protein sequence ID" value="QGX93959.1"/>
    <property type="molecule type" value="Genomic_DNA"/>
</dbReference>
<dbReference type="PIRSF" id="PIRSF005647">
    <property type="entry name" value="CooC"/>
    <property type="match status" value="1"/>
</dbReference>
<reference evidence="4 5" key="1">
    <citation type="submission" date="2018-12" db="EMBL/GenBank/DDBJ databases">
        <title>Complete genome sequence of Haloplanus rallus MBLA0036.</title>
        <authorList>
            <person name="Nam Y.-d."/>
            <person name="Kang J."/>
            <person name="Chung W.-H."/>
            <person name="Park Y.S."/>
        </authorList>
    </citation>
    <scope>NUCLEOTIDE SEQUENCE [LARGE SCALE GENOMIC DNA]</scope>
    <source>
        <strain evidence="4 5">MBLA0036</strain>
    </source>
</reference>
<dbReference type="SUPFAM" id="SSF52540">
    <property type="entry name" value="P-loop containing nucleoside triphosphate hydrolases"/>
    <property type="match status" value="1"/>
</dbReference>
<dbReference type="KEGG" id="hra:EI982_03775"/>
<evidence type="ECO:0000313" key="5">
    <source>
        <dbReference type="Proteomes" id="UP000428325"/>
    </source>
</evidence>
<dbReference type="InterPro" id="IPR014433">
    <property type="entry name" value="CooC"/>
</dbReference>
<dbReference type="Pfam" id="PF01656">
    <property type="entry name" value="CbiA"/>
    <property type="match status" value="1"/>
</dbReference>
<name>A0A6B9FDC8_9EURY</name>